<name>A0ABZ2KPT6_9BACT</name>
<reference evidence="3 4" key="1">
    <citation type="submission" date="2021-12" db="EMBL/GenBank/DDBJ databases">
        <title>Discovery of the Pendulisporaceae a myxobacterial family with distinct sporulation behavior and unique specialized metabolism.</title>
        <authorList>
            <person name="Garcia R."/>
            <person name="Popoff A."/>
            <person name="Bader C.D."/>
            <person name="Loehr J."/>
            <person name="Walesch S."/>
            <person name="Walt C."/>
            <person name="Boldt J."/>
            <person name="Bunk B."/>
            <person name="Haeckl F.J.F.P.J."/>
            <person name="Gunesch A.P."/>
            <person name="Birkelbach J."/>
            <person name="Nuebel U."/>
            <person name="Pietschmann T."/>
            <person name="Bach T."/>
            <person name="Mueller R."/>
        </authorList>
    </citation>
    <scope>NUCLEOTIDE SEQUENCE [LARGE SCALE GENOMIC DNA]</scope>
    <source>
        <strain evidence="3 4">MSr12523</strain>
    </source>
</reference>
<dbReference type="Proteomes" id="UP001379533">
    <property type="component" value="Chromosome"/>
</dbReference>
<feature type="domain" description="Pyrroline-5-carboxylate reductase catalytic N-terminal" evidence="2">
    <location>
        <begin position="3"/>
        <end position="96"/>
    </location>
</feature>
<organism evidence="3 4">
    <name type="scientific">Pendulispora brunnea</name>
    <dbReference type="NCBI Taxonomy" id="2905690"/>
    <lineage>
        <taxon>Bacteria</taxon>
        <taxon>Pseudomonadati</taxon>
        <taxon>Myxococcota</taxon>
        <taxon>Myxococcia</taxon>
        <taxon>Myxococcales</taxon>
        <taxon>Sorangiineae</taxon>
        <taxon>Pendulisporaceae</taxon>
        <taxon>Pendulispora</taxon>
    </lineage>
</organism>
<evidence type="ECO:0000256" key="1">
    <source>
        <dbReference type="ARBA" id="ARBA00023002"/>
    </source>
</evidence>
<keyword evidence="1" id="KW-0560">Oxidoreductase</keyword>
<evidence type="ECO:0000313" key="3">
    <source>
        <dbReference type="EMBL" id="WXA99697.1"/>
    </source>
</evidence>
<dbReference type="InterPro" id="IPR036291">
    <property type="entry name" value="NAD(P)-bd_dom_sf"/>
</dbReference>
<keyword evidence="4" id="KW-1185">Reference proteome</keyword>
<dbReference type="InterPro" id="IPR028939">
    <property type="entry name" value="P5C_Rdtase_cat_N"/>
</dbReference>
<dbReference type="PANTHER" id="PTHR14239">
    <property type="entry name" value="DUDULIN-RELATED"/>
    <property type="match status" value="1"/>
</dbReference>
<sequence>MNIGIIGTGMVGEALATKLVQLGHAVKMGARSATNEKAAAWVQKNGKAASQGTFADAARFGEIVLNCTSGAVSLEALRAAGAEALRGKILIDVANPLGEPDQGLPILATAGKDSLGEQIQRAFPETRVVKTLNTINVDVMVNPRSVAGGDHGLFLCGNDAGAKASVRELLSTFGWKEFIDLGDITTARGTESYLPLWLRLMKSLGTVAFNIKVVR</sequence>
<proteinExistence type="predicted"/>
<gene>
    <name evidence="3" type="ORF">LZC95_23140</name>
</gene>
<dbReference type="InterPro" id="IPR051267">
    <property type="entry name" value="STEAP_metalloreductase"/>
</dbReference>
<dbReference type="EMBL" id="CP089982">
    <property type="protein sequence ID" value="WXA99697.1"/>
    <property type="molecule type" value="Genomic_DNA"/>
</dbReference>
<dbReference type="Gene3D" id="3.40.50.720">
    <property type="entry name" value="NAD(P)-binding Rossmann-like Domain"/>
    <property type="match status" value="1"/>
</dbReference>
<dbReference type="Pfam" id="PF03807">
    <property type="entry name" value="F420_oxidored"/>
    <property type="match status" value="1"/>
</dbReference>
<dbReference type="PANTHER" id="PTHR14239:SF10">
    <property type="entry name" value="REDUCTASE"/>
    <property type="match status" value="1"/>
</dbReference>
<dbReference type="RefSeq" id="WP_394850339.1">
    <property type="nucleotide sequence ID" value="NZ_CP089982.1"/>
</dbReference>
<evidence type="ECO:0000313" key="4">
    <source>
        <dbReference type="Proteomes" id="UP001379533"/>
    </source>
</evidence>
<dbReference type="SUPFAM" id="SSF51735">
    <property type="entry name" value="NAD(P)-binding Rossmann-fold domains"/>
    <property type="match status" value="1"/>
</dbReference>
<accession>A0ABZ2KPT6</accession>
<protein>
    <submittedName>
        <fullName evidence="3">NAD(P)-binding domain-containing protein</fullName>
    </submittedName>
</protein>
<evidence type="ECO:0000259" key="2">
    <source>
        <dbReference type="Pfam" id="PF03807"/>
    </source>
</evidence>